<feature type="domain" description="Glycoside hydrolase family 29 N-terminal" evidence="1">
    <location>
        <begin position="19"/>
        <end position="119"/>
    </location>
</feature>
<evidence type="ECO:0000313" key="3">
    <source>
        <dbReference type="Proteomes" id="UP000019402"/>
    </source>
</evidence>
<dbReference type="Proteomes" id="UP000019402">
    <property type="component" value="Unassembled WGS sequence"/>
</dbReference>
<dbReference type="eggNOG" id="COG3669">
    <property type="taxonomic scope" value="Bacteria"/>
</dbReference>
<dbReference type="GO" id="GO:0004560">
    <property type="term" value="F:alpha-L-fucosidase activity"/>
    <property type="evidence" value="ECO:0007669"/>
    <property type="project" value="InterPro"/>
</dbReference>
<gene>
    <name evidence="2" type="ORF">JCM21142_1548</name>
</gene>
<dbReference type="AlphaFoldDB" id="W7XV30"/>
<sequence>MNCKHAIIAFFIALPLMTLSAQKKYKPEWESLLKYETPEWFKDVKFGIFIHCPTTVPANNSEWYGYHMWNEGQVDALGNPSQEASNAYKNHVKDFGKPEDFGYTKFIPMFKAEKFDAKEC</sequence>
<keyword evidence="3" id="KW-1185">Reference proteome</keyword>
<protein>
    <submittedName>
        <fullName evidence="2">Alpha-L-fucosidase</fullName>
    </submittedName>
</protein>
<accession>W7XV30</accession>
<dbReference type="OrthoDB" id="10010894at2"/>
<organism evidence="2 3">
    <name type="scientific">Saccharicrinis fermentans DSM 9555 = JCM 21142</name>
    <dbReference type="NCBI Taxonomy" id="869213"/>
    <lineage>
        <taxon>Bacteria</taxon>
        <taxon>Pseudomonadati</taxon>
        <taxon>Bacteroidota</taxon>
        <taxon>Bacteroidia</taxon>
        <taxon>Marinilabiliales</taxon>
        <taxon>Marinilabiliaceae</taxon>
        <taxon>Saccharicrinis</taxon>
    </lineage>
</organism>
<dbReference type="InterPro" id="IPR017853">
    <property type="entry name" value="GH"/>
</dbReference>
<dbReference type="Gene3D" id="3.20.20.80">
    <property type="entry name" value="Glycosidases"/>
    <property type="match status" value="1"/>
</dbReference>
<dbReference type="SUPFAM" id="SSF51445">
    <property type="entry name" value="(Trans)glycosidases"/>
    <property type="match status" value="1"/>
</dbReference>
<reference evidence="2 3" key="1">
    <citation type="journal article" date="2014" name="Genome Announc.">
        <title>Draft Genome Sequence of Cytophaga fermentans JCM 21142T, a Facultative Anaerobe Isolated from Marine Mud.</title>
        <authorList>
            <person name="Starns D."/>
            <person name="Oshima K."/>
            <person name="Suda W."/>
            <person name="Iino T."/>
            <person name="Yuki M."/>
            <person name="Inoue J."/>
            <person name="Kitamura K."/>
            <person name="Iida T."/>
            <person name="Darby A."/>
            <person name="Hattori M."/>
            <person name="Ohkuma M."/>
        </authorList>
    </citation>
    <scope>NUCLEOTIDE SEQUENCE [LARGE SCALE GENOMIC DNA]</scope>
    <source>
        <strain evidence="2 3">JCM 21142</strain>
    </source>
</reference>
<dbReference type="RefSeq" id="WP_081785493.1">
    <property type="nucleotide sequence ID" value="NZ_BAMD01000004.1"/>
</dbReference>
<evidence type="ECO:0000259" key="1">
    <source>
        <dbReference type="Pfam" id="PF01120"/>
    </source>
</evidence>
<dbReference type="Pfam" id="PF01120">
    <property type="entry name" value="Alpha_L_fucos"/>
    <property type="match status" value="1"/>
</dbReference>
<proteinExistence type="predicted"/>
<dbReference type="InterPro" id="IPR057739">
    <property type="entry name" value="Glyco_hydro_29_N"/>
</dbReference>
<comment type="caution">
    <text evidence="2">The sequence shown here is derived from an EMBL/GenBank/DDBJ whole genome shotgun (WGS) entry which is preliminary data.</text>
</comment>
<dbReference type="EMBL" id="BAMD01000004">
    <property type="protein sequence ID" value="GAF01925.1"/>
    <property type="molecule type" value="Genomic_DNA"/>
</dbReference>
<evidence type="ECO:0000313" key="2">
    <source>
        <dbReference type="EMBL" id="GAF01925.1"/>
    </source>
</evidence>
<name>W7XV30_9BACT</name>
<dbReference type="GO" id="GO:0005975">
    <property type="term" value="P:carbohydrate metabolic process"/>
    <property type="evidence" value="ECO:0007669"/>
    <property type="project" value="InterPro"/>
</dbReference>